<name>A0ABD2B1Q3_VESSQ</name>
<organism evidence="3 4">
    <name type="scientific">Vespula squamosa</name>
    <name type="common">Southern yellow jacket</name>
    <name type="synonym">Wasp</name>
    <dbReference type="NCBI Taxonomy" id="30214"/>
    <lineage>
        <taxon>Eukaryota</taxon>
        <taxon>Metazoa</taxon>
        <taxon>Ecdysozoa</taxon>
        <taxon>Arthropoda</taxon>
        <taxon>Hexapoda</taxon>
        <taxon>Insecta</taxon>
        <taxon>Pterygota</taxon>
        <taxon>Neoptera</taxon>
        <taxon>Endopterygota</taxon>
        <taxon>Hymenoptera</taxon>
        <taxon>Apocrita</taxon>
        <taxon>Aculeata</taxon>
        <taxon>Vespoidea</taxon>
        <taxon>Vespidae</taxon>
        <taxon>Vespinae</taxon>
        <taxon>Vespula</taxon>
    </lineage>
</organism>
<feature type="region of interest" description="Disordered" evidence="1">
    <location>
        <begin position="109"/>
        <end position="187"/>
    </location>
</feature>
<evidence type="ECO:0000256" key="1">
    <source>
        <dbReference type="SAM" id="MobiDB-lite"/>
    </source>
</evidence>
<proteinExistence type="predicted"/>
<dbReference type="Proteomes" id="UP001607302">
    <property type="component" value="Unassembled WGS sequence"/>
</dbReference>
<protein>
    <submittedName>
        <fullName evidence="3">Membralin isoform X1</fullName>
    </submittedName>
</protein>
<feature type="compositionally biased region" description="Low complexity" evidence="1">
    <location>
        <begin position="170"/>
        <end position="181"/>
    </location>
</feature>
<sequence>MDFTIKIHMRSFSNVTLKMDARMNEGTAIEHIRYPVNTLSRFAVWLLFFYLYHFSFYAYHYRFNGQYSSLALVTSWLFIQHSMLYFFHHYELPVILQQAQLQQLLLRNPSQQNQPSTPSTEPTTPGPSPTATPTSSPNASTPTTGQTQENYIAELSQLDSDSNDPDERITSSPEIESSITSDLQSESFQGQPGSLIYYYYNDLLTNSDRLDDIWFLVRRG</sequence>
<evidence type="ECO:0000256" key="2">
    <source>
        <dbReference type="SAM" id="Phobius"/>
    </source>
</evidence>
<dbReference type="PANTHER" id="PTHR21650:SF4">
    <property type="entry name" value="MEMBRALIN"/>
    <property type="match status" value="1"/>
</dbReference>
<feature type="compositionally biased region" description="Low complexity" evidence="1">
    <location>
        <begin position="131"/>
        <end position="145"/>
    </location>
</feature>
<reference evidence="3 4" key="1">
    <citation type="journal article" date="2024" name="Ann. Entomol. Soc. Am.">
        <title>Genomic analyses of the southern and eastern yellowjacket wasps (Hymenoptera: Vespidae) reveal evolutionary signatures of social life.</title>
        <authorList>
            <person name="Catto M.A."/>
            <person name="Caine P.B."/>
            <person name="Orr S.E."/>
            <person name="Hunt B.G."/>
            <person name="Goodisman M.A.D."/>
        </authorList>
    </citation>
    <scope>NUCLEOTIDE SEQUENCE [LARGE SCALE GENOMIC DNA]</scope>
    <source>
        <strain evidence="3">233</strain>
        <tissue evidence="3">Head and thorax</tissue>
    </source>
</reference>
<evidence type="ECO:0000313" key="3">
    <source>
        <dbReference type="EMBL" id="KAL2726637.1"/>
    </source>
</evidence>
<keyword evidence="2" id="KW-1133">Transmembrane helix</keyword>
<comment type="caution">
    <text evidence="3">The sequence shown here is derived from an EMBL/GenBank/DDBJ whole genome shotgun (WGS) entry which is preliminary data.</text>
</comment>
<gene>
    <name evidence="3" type="ORF">V1478_006915</name>
</gene>
<feature type="compositionally biased region" description="Low complexity" evidence="1">
    <location>
        <begin position="109"/>
        <end position="123"/>
    </location>
</feature>
<dbReference type="PANTHER" id="PTHR21650">
    <property type="entry name" value="MEMBRALIN/KINETOCHORE PROTEIN NUF2"/>
    <property type="match status" value="1"/>
</dbReference>
<accession>A0ABD2B1Q3</accession>
<dbReference type="AlphaFoldDB" id="A0ABD2B1Q3"/>
<dbReference type="EMBL" id="JAUDFV010000133">
    <property type="protein sequence ID" value="KAL2726637.1"/>
    <property type="molecule type" value="Genomic_DNA"/>
</dbReference>
<feature type="transmembrane region" description="Helical" evidence="2">
    <location>
        <begin position="42"/>
        <end position="61"/>
    </location>
</feature>
<keyword evidence="4" id="KW-1185">Reference proteome</keyword>
<evidence type="ECO:0000313" key="4">
    <source>
        <dbReference type="Proteomes" id="UP001607302"/>
    </source>
</evidence>
<keyword evidence="2" id="KW-0472">Membrane</keyword>
<keyword evidence="2" id="KW-0812">Transmembrane</keyword>